<sequence length="98" mass="11574">MIFSEEPKGIKFMIFINLKDATEWSDFYNFFDINKICDKCKSEMRIEYDETYVNFHQLRCIICNCRKPDLLLKGTKISSPKISFMNICLLSILGSKKK</sequence>
<dbReference type="EMBL" id="JPQZ01000176">
    <property type="protein sequence ID" value="KKO73917.1"/>
    <property type="molecule type" value="Genomic_DNA"/>
</dbReference>
<evidence type="ECO:0000313" key="1">
    <source>
        <dbReference type="EMBL" id="KKO73917.1"/>
    </source>
</evidence>
<keyword evidence="2" id="KW-1185">Reference proteome</keyword>
<comment type="caution">
    <text evidence="1">The sequence shown here is derived from an EMBL/GenBank/DDBJ whole genome shotgun (WGS) entry which is preliminary data.</text>
</comment>
<dbReference type="VEuPathDB" id="MicrosporidiaDB:AAJ76_1760001759"/>
<dbReference type="Proteomes" id="UP000034350">
    <property type="component" value="Unassembled WGS sequence"/>
</dbReference>
<evidence type="ECO:0000313" key="2">
    <source>
        <dbReference type="Proteomes" id="UP000034350"/>
    </source>
</evidence>
<proteinExistence type="predicted"/>
<organism evidence="1 2">
    <name type="scientific">Vairimorpha ceranae</name>
    <dbReference type="NCBI Taxonomy" id="40302"/>
    <lineage>
        <taxon>Eukaryota</taxon>
        <taxon>Fungi</taxon>
        <taxon>Fungi incertae sedis</taxon>
        <taxon>Microsporidia</taxon>
        <taxon>Nosematidae</taxon>
        <taxon>Vairimorpha</taxon>
    </lineage>
</organism>
<dbReference type="VEuPathDB" id="MicrosporidiaDB:G9O61_00g000450"/>
<dbReference type="GeneID" id="36319167"/>
<accession>A0A0F9YMA0</accession>
<dbReference type="RefSeq" id="XP_024329659.1">
    <property type="nucleotide sequence ID" value="XM_024474252.1"/>
</dbReference>
<protein>
    <submittedName>
        <fullName evidence="1">Uncharacterized protein</fullName>
    </submittedName>
</protein>
<reference evidence="1 2" key="1">
    <citation type="journal article" date="2015" name="Environ. Microbiol.">
        <title>Genome analyses suggest the presence of polyploidy and recent human-driven expansions in eight global populations of the honeybee pathogen Nosema ceranae.</title>
        <authorList>
            <person name="Pelin A."/>
            <person name="Selman M."/>
            <person name="Aris-Brosou S."/>
            <person name="Farinelli L."/>
            <person name="Corradi N."/>
        </authorList>
    </citation>
    <scope>NUCLEOTIDE SEQUENCE [LARGE SCALE GENOMIC DNA]</scope>
    <source>
        <strain evidence="1 2">PA08 1199</strain>
    </source>
</reference>
<gene>
    <name evidence="1" type="ORF">AAJ76_1760001759</name>
</gene>
<dbReference type="AlphaFoldDB" id="A0A0F9YMA0"/>
<name>A0A0F9YMA0_9MICR</name>